<gene>
    <name evidence="10" type="ORF">g.40</name>
</gene>
<dbReference type="PANTHER" id="PTHR23194:SF16">
    <property type="entry name" value="PROTEIN PYGOPUS"/>
    <property type="match status" value="1"/>
</dbReference>
<evidence type="ECO:0000259" key="9">
    <source>
        <dbReference type="PROSITE" id="PS50016"/>
    </source>
</evidence>
<dbReference type="AlphaFoldDB" id="A0A1B6FEV0"/>
<protein>
    <recommendedName>
        <fullName evidence="9">PHD-type domain-containing protein</fullName>
    </recommendedName>
</protein>
<dbReference type="GO" id="GO:0005634">
    <property type="term" value="C:nucleus"/>
    <property type="evidence" value="ECO:0007669"/>
    <property type="project" value="UniProtKB-SubCell"/>
</dbReference>
<dbReference type="InterPro" id="IPR001965">
    <property type="entry name" value="Znf_PHD"/>
</dbReference>
<dbReference type="InterPro" id="IPR013083">
    <property type="entry name" value="Znf_RING/FYVE/PHD"/>
</dbReference>
<evidence type="ECO:0000256" key="5">
    <source>
        <dbReference type="ARBA" id="ARBA00022833"/>
    </source>
</evidence>
<keyword evidence="4 8" id="KW-0863">Zinc-finger</keyword>
<proteinExistence type="predicted"/>
<evidence type="ECO:0000256" key="6">
    <source>
        <dbReference type="ARBA" id="ARBA00023242"/>
    </source>
</evidence>
<accession>A0A1B6FEV0</accession>
<name>A0A1B6FEV0_9HEMI</name>
<reference evidence="10" key="1">
    <citation type="submission" date="2015-11" db="EMBL/GenBank/DDBJ databases">
        <title>De novo transcriptome assembly of four potential Pierce s Disease insect vectors from Arizona vineyards.</title>
        <authorList>
            <person name="Tassone E.E."/>
        </authorList>
    </citation>
    <scope>NUCLEOTIDE SEQUENCE</scope>
</reference>
<dbReference type="InterPro" id="IPR019787">
    <property type="entry name" value="Znf_PHD-finger"/>
</dbReference>
<dbReference type="Pfam" id="PF00628">
    <property type="entry name" value="PHD"/>
    <property type="match status" value="1"/>
</dbReference>
<evidence type="ECO:0000256" key="2">
    <source>
        <dbReference type="ARBA" id="ARBA00022687"/>
    </source>
</evidence>
<feature type="domain" description="PHD-type" evidence="9">
    <location>
        <begin position="19"/>
        <end position="76"/>
    </location>
</feature>
<evidence type="ECO:0000256" key="7">
    <source>
        <dbReference type="ARBA" id="ARBA00037400"/>
    </source>
</evidence>
<evidence type="ECO:0000256" key="4">
    <source>
        <dbReference type="ARBA" id="ARBA00022771"/>
    </source>
</evidence>
<keyword evidence="3" id="KW-0479">Metal-binding</keyword>
<dbReference type="SUPFAM" id="SSF57903">
    <property type="entry name" value="FYVE/PHD zinc finger"/>
    <property type="match status" value="1"/>
</dbReference>
<comment type="subcellular location">
    <subcellularLocation>
        <location evidence="1">Nucleus</location>
    </subcellularLocation>
</comment>
<evidence type="ECO:0000313" key="10">
    <source>
        <dbReference type="EMBL" id="JAS48483.1"/>
    </source>
</evidence>
<dbReference type="GO" id="GO:0016055">
    <property type="term" value="P:Wnt signaling pathway"/>
    <property type="evidence" value="ECO:0007669"/>
    <property type="project" value="UniProtKB-KW"/>
</dbReference>
<dbReference type="PANTHER" id="PTHR23194">
    <property type="entry name" value="PYGOPUS"/>
    <property type="match status" value="1"/>
</dbReference>
<organism evidence="10">
    <name type="scientific">Cuerna arida</name>
    <dbReference type="NCBI Taxonomy" id="1464854"/>
    <lineage>
        <taxon>Eukaryota</taxon>
        <taxon>Metazoa</taxon>
        <taxon>Ecdysozoa</taxon>
        <taxon>Arthropoda</taxon>
        <taxon>Hexapoda</taxon>
        <taxon>Insecta</taxon>
        <taxon>Pterygota</taxon>
        <taxon>Neoptera</taxon>
        <taxon>Paraneoptera</taxon>
        <taxon>Hemiptera</taxon>
        <taxon>Auchenorrhyncha</taxon>
        <taxon>Membracoidea</taxon>
        <taxon>Cicadellidae</taxon>
        <taxon>Cicadellinae</taxon>
        <taxon>Proconiini</taxon>
        <taxon>Cuerna</taxon>
    </lineage>
</organism>
<keyword evidence="2" id="KW-0879">Wnt signaling pathway</keyword>
<evidence type="ECO:0000256" key="3">
    <source>
        <dbReference type="ARBA" id="ARBA00022723"/>
    </source>
</evidence>
<dbReference type="InterPro" id="IPR019786">
    <property type="entry name" value="Zinc_finger_PHD-type_CS"/>
</dbReference>
<dbReference type="InterPro" id="IPR011011">
    <property type="entry name" value="Znf_FYVE_PHD"/>
</dbReference>
<feature type="non-terminal residue" evidence="10">
    <location>
        <position position="1"/>
    </location>
</feature>
<dbReference type="SMART" id="SM00249">
    <property type="entry name" value="PHD"/>
    <property type="match status" value="1"/>
</dbReference>
<dbReference type="PROSITE" id="PS50016">
    <property type="entry name" value="ZF_PHD_2"/>
    <property type="match status" value="1"/>
</dbReference>
<dbReference type="PROSITE" id="PS01359">
    <property type="entry name" value="ZF_PHD_1"/>
    <property type="match status" value="1"/>
</dbReference>
<keyword evidence="5" id="KW-0862">Zinc</keyword>
<comment type="function">
    <text evidence="7">Involved in signal transduction through the Wnt pathway.</text>
</comment>
<dbReference type="GO" id="GO:0008270">
    <property type="term" value="F:zinc ion binding"/>
    <property type="evidence" value="ECO:0007669"/>
    <property type="project" value="UniProtKB-KW"/>
</dbReference>
<dbReference type="EMBL" id="GECZ01021286">
    <property type="protein sequence ID" value="JAS48483.1"/>
    <property type="molecule type" value="Transcribed_RNA"/>
</dbReference>
<sequence length="112" mass="12589">GLTCVFIFSFNMTKNKQIKYPCGLCLKNVGKGSQAVLCRAMCSKWYHLKCTTLTREDFRDLAKSSNRWVCDSCIALDVTVGHESETEDVNSDVTTELETQNEIIKTLNEDVG</sequence>
<keyword evidence="6" id="KW-0539">Nucleus</keyword>
<dbReference type="InterPro" id="IPR052475">
    <property type="entry name" value="Wnt_Signal_Transd_Protein"/>
</dbReference>
<feature type="non-terminal residue" evidence="10">
    <location>
        <position position="112"/>
    </location>
</feature>
<evidence type="ECO:0000256" key="1">
    <source>
        <dbReference type="ARBA" id="ARBA00004123"/>
    </source>
</evidence>
<dbReference type="Gene3D" id="3.30.40.10">
    <property type="entry name" value="Zinc/RING finger domain, C3HC4 (zinc finger)"/>
    <property type="match status" value="1"/>
</dbReference>
<evidence type="ECO:0000256" key="8">
    <source>
        <dbReference type="PROSITE-ProRule" id="PRU00146"/>
    </source>
</evidence>